<gene>
    <name evidence="1" type="ORF">S06H3_44719</name>
</gene>
<dbReference type="AlphaFoldDB" id="X1NCU6"/>
<accession>X1NCU6</accession>
<comment type="caution">
    <text evidence="1">The sequence shown here is derived from an EMBL/GenBank/DDBJ whole genome shotgun (WGS) entry which is preliminary data.</text>
</comment>
<reference evidence="1" key="1">
    <citation type="journal article" date="2014" name="Front. Microbiol.">
        <title>High frequency of phylogenetically diverse reductive dehalogenase-homologous genes in deep subseafloor sedimentary metagenomes.</title>
        <authorList>
            <person name="Kawai M."/>
            <person name="Futagami T."/>
            <person name="Toyoda A."/>
            <person name="Takaki Y."/>
            <person name="Nishi S."/>
            <person name="Hori S."/>
            <person name="Arai W."/>
            <person name="Tsubouchi T."/>
            <person name="Morono Y."/>
            <person name="Uchiyama I."/>
            <person name="Ito T."/>
            <person name="Fujiyama A."/>
            <person name="Inagaki F."/>
            <person name="Takami H."/>
        </authorList>
    </citation>
    <scope>NUCLEOTIDE SEQUENCE</scope>
    <source>
        <strain evidence="1">Expedition CK06-06</strain>
    </source>
</reference>
<protein>
    <submittedName>
        <fullName evidence="1">Uncharacterized protein</fullName>
    </submittedName>
</protein>
<organism evidence="1">
    <name type="scientific">marine sediment metagenome</name>
    <dbReference type="NCBI Taxonomy" id="412755"/>
    <lineage>
        <taxon>unclassified sequences</taxon>
        <taxon>metagenomes</taxon>
        <taxon>ecological metagenomes</taxon>
    </lineage>
</organism>
<sequence>MKLLLEPFSAFGLSSYYHQRPFKLFIEGSYEIRLGGIKHYYLMLVVSSK</sequence>
<evidence type="ECO:0000313" key="1">
    <source>
        <dbReference type="EMBL" id="GAI41862.1"/>
    </source>
</evidence>
<name>X1NCU6_9ZZZZ</name>
<dbReference type="EMBL" id="BARV01027841">
    <property type="protein sequence ID" value="GAI41862.1"/>
    <property type="molecule type" value="Genomic_DNA"/>
</dbReference>
<proteinExistence type="predicted"/>